<proteinExistence type="inferred from homology"/>
<gene>
    <name evidence="4" type="ORF">I532_10957</name>
</gene>
<dbReference type="PATRIC" id="fig|1300222.3.peg.2279"/>
<dbReference type="Proteomes" id="UP000012081">
    <property type="component" value="Unassembled WGS sequence"/>
</dbReference>
<dbReference type="InterPro" id="IPR015422">
    <property type="entry name" value="PyrdxlP-dep_Trfase_small"/>
</dbReference>
<evidence type="ECO:0000256" key="3">
    <source>
        <dbReference type="RuleBase" id="RU003560"/>
    </source>
</evidence>
<accession>M8E1Z1</accession>
<protein>
    <submittedName>
        <fullName evidence="4">Putrescine--2-oxoglutarate aminotransferase</fullName>
        <ecNumber evidence="4">2.6.1.82</ecNumber>
    </submittedName>
</protein>
<reference evidence="4 5" key="1">
    <citation type="submission" date="2013-03" db="EMBL/GenBank/DDBJ databases">
        <title>Assembly of a new bacterial strain Brevibacillus borstelensis AK1.</title>
        <authorList>
            <person name="Rajan I."/>
            <person name="PoliReddy D."/>
            <person name="Sugumar T."/>
            <person name="Rathinam K."/>
            <person name="Alqarawi S."/>
            <person name="Khalil A.B."/>
            <person name="Sivakumar N."/>
        </authorList>
    </citation>
    <scope>NUCLEOTIDE SEQUENCE [LARGE SCALE GENOMIC DNA]</scope>
    <source>
        <strain evidence="4 5">AK1</strain>
    </source>
</reference>
<evidence type="ECO:0000313" key="5">
    <source>
        <dbReference type="Proteomes" id="UP000012081"/>
    </source>
</evidence>
<keyword evidence="4" id="KW-0808">Transferase</keyword>
<organism evidence="4 5">
    <name type="scientific">Brevibacillus borstelensis AK1</name>
    <dbReference type="NCBI Taxonomy" id="1300222"/>
    <lineage>
        <taxon>Bacteria</taxon>
        <taxon>Bacillati</taxon>
        <taxon>Bacillota</taxon>
        <taxon>Bacilli</taxon>
        <taxon>Bacillales</taxon>
        <taxon>Paenibacillaceae</taxon>
        <taxon>Brevibacillus</taxon>
    </lineage>
</organism>
<dbReference type="OrthoDB" id="9807885at2"/>
<dbReference type="PROSITE" id="PS00600">
    <property type="entry name" value="AA_TRANSFER_CLASS_3"/>
    <property type="match status" value="1"/>
</dbReference>
<dbReference type="CDD" id="cd00610">
    <property type="entry name" value="OAT_like"/>
    <property type="match status" value="1"/>
</dbReference>
<evidence type="ECO:0000256" key="2">
    <source>
        <dbReference type="ARBA" id="ARBA00022898"/>
    </source>
</evidence>
<dbReference type="PIRSF" id="PIRSF000521">
    <property type="entry name" value="Transaminase_4ab_Lys_Orn"/>
    <property type="match status" value="1"/>
</dbReference>
<evidence type="ECO:0000256" key="1">
    <source>
        <dbReference type="ARBA" id="ARBA00001933"/>
    </source>
</evidence>
<keyword evidence="2 3" id="KW-0663">Pyridoxal phosphate</keyword>
<comment type="caution">
    <text evidence="4">The sequence shown here is derived from an EMBL/GenBank/DDBJ whole genome shotgun (WGS) entry which is preliminary data.</text>
</comment>
<dbReference type="InterPro" id="IPR005814">
    <property type="entry name" value="Aminotrans_3"/>
</dbReference>
<dbReference type="SUPFAM" id="SSF53383">
    <property type="entry name" value="PLP-dependent transferases"/>
    <property type="match status" value="1"/>
</dbReference>
<dbReference type="PANTHER" id="PTHR11986:SF112">
    <property type="entry name" value="PUTRESCINE AMINOTRANSFERASE"/>
    <property type="match status" value="1"/>
</dbReference>
<dbReference type="Pfam" id="PF00202">
    <property type="entry name" value="Aminotran_3"/>
    <property type="match status" value="1"/>
</dbReference>
<dbReference type="FunFam" id="3.40.640.10:FF:000004">
    <property type="entry name" value="Acetylornithine aminotransferase"/>
    <property type="match status" value="1"/>
</dbReference>
<dbReference type="AlphaFoldDB" id="M8E1Z1"/>
<dbReference type="InterPro" id="IPR050103">
    <property type="entry name" value="Class-III_PLP-dep_AT"/>
</dbReference>
<dbReference type="RefSeq" id="WP_003388202.1">
    <property type="nucleotide sequence ID" value="NZ_APBN01000003.1"/>
</dbReference>
<sequence>MERKSREESLELASEILSFIESETLTVEQKKKIVSDSVENFTNHVTKAILAHRKSVSTDYSVVEWEDEGAIFRDTMGDEYIDCLGGYGVYLLGHRHPKVVKAVEAQLKRYALHSQEMVDPLRGYLSKLVAYITPGDLQHSYLVNCGTEANEMALKLARLATGKKCFISTERGFHGKTLFSLSASGKSTFREPYMPLVPGFQHVPFGDADAVEQAIRMLIATGETVAGVIVEPIQGEGGVNIPPDDYLPRLRQICDKYECLLIVDEVQTGMGRTGTLFGVDHWDVVPDIMTLGKAFGGGVMPIAAMVAKKKWWGKMEENPFLLGSSTFGGNPLCCAGAIAGIHTILADNIPQMAKEKGDYIMLRLNEIKEQYPEVMVDVRGRGLLIGMEFATNNLGYTLAKMLFGKKILVGGTINNATVIRIEPPAVISYEQIDYVLACVEEGIAQLSKEMKVAR</sequence>
<dbReference type="InterPro" id="IPR049704">
    <property type="entry name" value="Aminotrans_3_PPA_site"/>
</dbReference>
<keyword evidence="5" id="KW-1185">Reference proteome</keyword>
<dbReference type="NCBIfam" id="NF008570">
    <property type="entry name" value="PRK11522.1"/>
    <property type="match status" value="1"/>
</dbReference>
<dbReference type="STRING" id="1300222.I532_10957"/>
<dbReference type="PANTHER" id="PTHR11986">
    <property type="entry name" value="AMINOTRANSFERASE CLASS III"/>
    <property type="match status" value="1"/>
</dbReference>
<comment type="similarity">
    <text evidence="3">Belongs to the class-III pyridoxal-phosphate-dependent aminotransferase family.</text>
</comment>
<dbReference type="InterPro" id="IPR015424">
    <property type="entry name" value="PyrdxlP-dep_Trfase"/>
</dbReference>
<evidence type="ECO:0000313" key="4">
    <source>
        <dbReference type="EMBL" id="EMT53291.1"/>
    </source>
</evidence>
<dbReference type="InterPro" id="IPR015421">
    <property type="entry name" value="PyrdxlP-dep_Trfase_major"/>
</dbReference>
<dbReference type="EC" id="2.6.1.82" evidence="4"/>
<dbReference type="Gene3D" id="3.90.1150.10">
    <property type="entry name" value="Aspartate Aminotransferase, domain 1"/>
    <property type="match status" value="1"/>
</dbReference>
<dbReference type="GO" id="GO:0033094">
    <property type="term" value="F:putrescine--2-oxoglutarate transaminase activity"/>
    <property type="evidence" value="ECO:0007669"/>
    <property type="project" value="UniProtKB-EC"/>
</dbReference>
<dbReference type="GO" id="GO:0042802">
    <property type="term" value="F:identical protein binding"/>
    <property type="evidence" value="ECO:0007669"/>
    <property type="project" value="TreeGrafter"/>
</dbReference>
<keyword evidence="4" id="KW-0032">Aminotransferase</keyword>
<dbReference type="Gene3D" id="3.40.640.10">
    <property type="entry name" value="Type I PLP-dependent aspartate aminotransferase-like (Major domain)"/>
    <property type="match status" value="1"/>
</dbReference>
<dbReference type="GO" id="GO:0030170">
    <property type="term" value="F:pyridoxal phosphate binding"/>
    <property type="evidence" value="ECO:0007669"/>
    <property type="project" value="InterPro"/>
</dbReference>
<name>M8E1Z1_9BACL</name>
<dbReference type="GO" id="GO:0009447">
    <property type="term" value="P:putrescine catabolic process"/>
    <property type="evidence" value="ECO:0007669"/>
    <property type="project" value="TreeGrafter"/>
</dbReference>
<dbReference type="EMBL" id="APBN01000003">
    <property type="protein sequence ID" value="EMT53291.1"/>
    <property type="molecule type" value="Genomic_DNA"/>
</dbReference>
<comment type="cofactor">
    <cofactor evidence="1">
        <name>pyridoxal 5'-phosphate</name>
        <dbReference type="ChEBI" id="CHEBI:597326"/>
    </cofactor>
</comment>